<organism evidence="4 5">
    <name type="scientific">Euphydryas editha</name>
    <name type="common">Edith's checkerspot</name>
    <dbReference type="NCBI Taxonomy" id="104508"/>
    <lineage>
        <taxon>Eukaryota</taxon>
        <taxon>Metazoa</taxon>
        <taxon>Ecdysozoa</taxon>
        <taxon>Arthropoda</taxon>
        <taxon>Hexapoda</taxon>
        <taxon>Insecta</taxon>
        <taxon>Pterygota</taxon>
        <taxon>Neoptera</taxon>
        <taxon>Endopterygota</taxon>
        <taxon>Lepidoptera</taxon>
        <taxon>Glossata</taxon>
        <taxon>Ditrysia</taxon>
        <taxon>Papilionoidea</taxon>
        <taxon>Nymphalidae</taxon>
        <taxon>Nymphalinae</taxon>
        <taxon>Euphydryas</taxon>
    </lineage>
</organism>
<evidence type="ECO:0000259" key="2">
    <source>
        <dbReference type="Pfam" id="PF03258"/>
    </source>
</evidence>
<evidence type="ECO:0000256" key="1">
    <source>
        <dbReference type="SAM" id="Coils"/>
    </source>
</evidence>
<feature type="domain" description="FP protein N-terminal" evidence="2">
    <location>
        <begin position="178"/>
        <end position="269"/>
    </location>
</feature>
<feature type="domain" description="FP protein C-terminal" evidence="3">
    <location>
        <begin position="274"/>
        <end position="324"/>
    </location>
</feature>
<dbReference type="EMBL" id="CAKOGL010000006">
    <property type="protein sequence ID" value="CAH2087380.1"/>
    <property type="molecule type" value="Genomic_DNA"/>
</dbReference>
<reference evidence="4" key="1">
    <citation type="submission" date="2022-03" db="EMBL/GenBank/DDBJ databases">
        <authorList>
            <person name="Tunstrom K."/>
        </authorList>
    </citation>
    <scope>NUCLEOTIDE SEQUENCE</scope>
</reference>
<dbReference type="CDD" id="cd15489">
    <property type="entry name" value="PHD_SF"/>
    <property type="match status" value="1"/>
</dbReference>
<sequence>MVLKKCANCKKNVTKKMPGLECSRCERIVHADPACAKLSNKQLNTLRNSTGIEWSCEECQKNTSRRTSYIIPDEEDEDGSETGFTTYNQMIDTRKLVQDISREIKKTFREEIGQLECSLQFLSDQVSTMEQSLKIQDSIIKDIERKNLDLQNKNKNLELRVSVLEQEAENREQRTLSSSLEIAGLPEIPPKELNQFLKSVALKLDMDVEDIQSSKRLSAPKDKLSVILVEMKTKTARNQWISAGKEKCLTVGDVIPEVNKECVENRIYIREALTRSLKTLLHNTKSMLRKSFQFIWCKDGKICVRRNGNSKIYYIRNVQDIIKLQNKTENSMAL</sequence>
<dbReference type="InterPro" id="IPR004941">
    <property type="entry name" value="FP_N"/>
</dbReference>
<gene>
    <name evidence="4" type="ORF">EEDITHA_LOCUS3649</name>
</gene>
<evidence type="ECO:0008006" key="6">
    <source>
        <dbReference type="Google" id="ProtNLM"/>
    </source>
</evidence>
<evidence type="ECO:0000313" key="5">
    <source>
        <dbReference type="Proteomes" id="UP001153954"/>
    </source>
</evidence>
<dbReference type="InterPro" id="IPR013083">
    <property type="entry name" value="Znf_RING/FYVE/PHD"/>
</dbReference>
<comment type="caution">
    <text evidence="4">The sequence shown here is derived from an EMBL/GenBank/DDBJ whole genome shotgun (WGS) entry which is preliminary data.</text>
</comment>
<dbReference type="AlphaFoldDB" id="A0AAU9TS67"/>
<protein>
    <recommendedName>
        <fullName evidence="6">Zinc finger DNA binding protein</fullName>
    </recommendedName>
</protein>
<dbReference type="Pfam" id="PF25298">
    <property type="entry name" value="Baculo_FP_2nd"/>
    <property type="match status" value="1"/>
</dbReference>
<name>A0AAU9TS67_EUPED</name>
<dbReference type="Gene3D" id="3.30.40.10">
    <property type="entry name" value="Zinc/RING finger domain, C3HC4 (zinc finger)"/>
    <property type="match status" value="1"/>
</dbReference>
<keyword evidence="1" id="KW-0175">Coiled coil</keyword>
<dbReference type="Pfam" id="PF03258">
    <property type="entry name" value="Baculo_FP"/>
    <property type="match status" value="1"/>
</dbReference>
<keyword evidence="5" id="KW-1185">Reference proteome</keyword>
<evidence type="ECO:0000313" key="4">
    <source>
        <dbReference type="EMBL" id="CAH2087380.1"/>
    </source>
</evidence>
<proteinExistence type="predicted"/>
<dbReference type="Proteomes" id="UP001153954">
    <property type="component" value="Unassembled WGS sequence"/>
</dbReference>
<evidence type="ECO:0000259" key="3">
    <source>
        <dbReference type="Pfam" id="PF25298"/>
    </source>
</evidence>
<feature type="coiled-coil region" evidence="1">
    <location>
        <begin position="105"/>
        <end position="174"/>
    </location>
</feature>
<dbReference type="InterPro" id="IPR057251">
    <property type="entry name" value="FP_C"/>
</dbReference>
<accession>A0AAU9TS67</accession>